<dbReference type="RefSeq" id="WP_109724948.1">
    <property type="nucleotide sequence ID" value="NZ_QGDI01000001.1"/>
</dbReference>
<dbReference type="EMBL" id="QGDI01000001">
    <property type="protein sequence ID" value="PWJ15122.1"/>
    <property type="molecule type" value="Genomic_DNA"/>
</dbReference>
<evidence type="ECO:0000256" key="1">
    <source>
        <dbReference type="SAM" id="Phobius"/>
    </source>
</evidence>
<gene>
    <name evidence="2" type="ORF">IE37_00012</name>
</gene>
<keyword evidence="1" id="KW-0812">Transmembrane</keyword>
<dbReference type="OrthoDB" id="1862600at2"/>
<name>A0A315Y3Y7_RUMFL</name>
<dbReference type="Proteomes" id="UP000245720">
    <property type="component" value="Unassembled WGS sequence"/>
</dbReference>
<proteinExistence type="predicted"/>
<feature type="transmembrane region" description="Helical" evidence="1">
    <location>
        <begin position="138"/>
        <end position="159"/>
    </location>
</feature>
<keyword evidence="1" id="KW-0472">Membrane</keyword>
<accession>A0A315Y3Y7</accession>
<feature type="transmembrane region" description="Helical" evidence="1">
    <location>
        <begin position="166"/>
        <end position="186"/>
    </location>
</feature>
<feature type="transmembrane region" description="Helical" evidence="1">
    <location>
        <begin position="95"/>
        <end position="126"/>
    </location>
</feature>
<feature type="transmembrane region" description="Helical" evidence="1">
    <location>
        <begin position="262"/>
        <end position="280"/>
    </location>
</feature>
<protein>
    <recommendedName>
        <fullName evidence="4">ABC-2 family transporter protein</fullName>
    </recommendedName>
</protein>
<organism evidence="2 3">
    <name type="scientific">Ruminococcus flavefaciens</name>
    <dbReference type="NCBI Taxonomy" id="1265"/>
    <lineage>
        <taxon>Bacteria</taxon>
        <taxon>Bacillati</taxon>
        <taxon>Bacillota</taxon>
        <taxon>Clostridia</taxon>
        <taxon>Eubacteriales</taxon>
        <taxon>Oscillospiraceae</taxon>
        <taxon>Ruminococcus</taxon>
    </lineage>
</organism>
<reference evidence="2 3" key="1">
    <citation type="submission" date="2018-05" db="EMBL/GenBank/DDBJ databases">
        <title>The Hungate 1000. A catalogue of reference genomes from the rumen microbiome.</title>
        <authorList>
            <person name="Kelly W."/>
        </authorList>
    </citation>
    <scope>NUCLEOTIDE SEQUENCE [LARGE SCALE GENOMIC DNA]</scope>
    <source>
        <strain evidence="2 3">SAb67</strain>
    </source>
</reference>
<comment type="caution">
    <text evidence="2">The sequence shown here is derived from an EMBL/GenBank/DDBJ whole genome shotgun (WGS) entry which is preliminary data.</text>
</comment>
<feature type="transmembrane region" description="Helical" evidence="1">
    <location>
        <begin position="53"/>
        <end position="74"/>
    </location>
</feature>
<evidence type="ECO:0000313" key="3">
    <source>
        <dbReference type="Proteomes" id="UP000245720"/>
    </source>
</evidence>
<evidence type="ECO:0008006" key="4">
    <source>
        <dbReference type="Google" id="ProtNLM"/>
    </source>
</evidence>
<dbReference type="AlphaFoldDB" id="A0A315Y3Y7"/>
<evidence type="ECO:0000313" key="2">
    <source>
        <dbReference type="EMBL" id="PWJ15122.1"/>
    </source>
</evidence>
<keyword evidence="1" id="KW-1133">Transmembrane helix</keyword>
<sequence>MIKLLKAEFARCFSGKVFWLIALFTLVTASSFNFIKYITVKREHQTEVFNDSMLYIGLISLGMIAAIFVAFHAGGEFDEGTVRNKLIAGNTKTGIYLCHLAVSSVAMAIIQYLFFFTFYVCSYLFFGAFHHSFSVMMQIQLIGVLGTVAVTAFMLMITMIVRSRTIAVTVCMTAAVIMFIIGVALINELEEHSMELMAMEDIISPEKYAILNKYSYVYGVDSESLSGAELAVKEALYDGLFICQAFRFSSERELPYHWEFMAVYNIAITLVTTLIGSVTFRRLDLK</sequence>